<name>A0A1G9SKR0_9FIRM</name>
<dbReference type="Gene3D" id="3.30.450.180">
    <property type="match status" value="1"/>
</dbReference>
<dbReference type="Pfam" id="PF13560">
    <property type="entry name" value="HTH_31"/>
    <property type="match status" value="1"/>
</dbReference>
<organism evidence="2 3">
    <name type="scientific">Megasphaera paucivorans</name>
    <dbReference type="NCBI Taxonomy" id="349095"/>
    <lineage>
        <taxon>Bacteria</taxon>
        <taxon>Bacillati</taxon>
        <taxon>Bacillota</taxon>
        <taxon>Negativicutes</taxon>
        <taxon>Veillonellales</taxon>
        <taxon>Veillonellaceae</taxon>
        <taxon>Megasphaera</taxon>
    </lineage>
</organism>
<dbReference type="PANTHER" id="PTHR35010">
    <property type="entry name" value="BLL4672 PROTEIN-RELATED"/>
    <property type="match status" value="1"/>
</dbReference>
<protein>
    <submittedName>
        <fullName evidence="2">Helix-turn-helix domain-containing protein</fullName>
    </submittedName>
</protein>
<proteinExistence type="predicted"/>
<evidence type="ECO:0000313" key="2">
    <source>
        <dbReference type="EMBL" id="SDM35877.1"/>
    </source>
</evidence>
<dbReference type="EMBL" id="FNHQ01000005">
    <property type="protein sequence ID" value="SDM35877.1"/>
    <property type="molecule type" value="Genomic_DNA"/>
</dbReference>
<dbReference type="Pfam" id="PF17765">
    <property type="entry name" value="MLTR_LBD"/>
    <property type="match status" value="1"/>
</dbReference>
<dbReference type="InterPro" id="IPR001387">
    <property type="entry name" value="Cro/C1-type_HTH"/>
</dbReference>
<sequence length="275" mass="32519">MEIDTQQYKELGNFIKTRRERIHPSQVGISDTSRRRTLGLRREEVAMLAGIGVTWYTWLEQGRHIQISPSVLHSIARVLMLNEYETLHLFELAKLTPEKPLQPIQTLKPIFQHVLDSLVYSPAILLDIYWNVVGWNAAYTAAFVDVSQIDISHRNLIKMMFTHSEYQKRFENWEIKAKEMLARFRVSCAGYSKDPWLRRGIESLREESEEFNTWWPLHEVEPEREITKTIRHPEVGNLFFEHTVFMTPENELRLHIDTPLRHTETEAKLKQLLSR</sequence>
<dbReference type="OrthoDB" id="5346389at2"/>
<keyword evidence="3" id="KW-1185">Reference proteome</keyword>
<dbReference type="InterPro" id="IPR041413">
    <property type="entry name" value="MLTR_LBD"/>
</dbReference>
<evidence type="ECO:0000313" key="3">
    <source>
        <dbReference type="Proteomes" id="UP000199309"/>
    </source>
</evidence>
<dbReference type="GO" id="GO:0003677">
    <property type="term" value="F:DNA binding"/>
    <property type="evidence" value="ECO:0007669"/>
    <property type="project" value="InterPro"/>
</dbReference>
<evidence type="ECO:0000259" key="1">
    <source>
        <dbReference type="Pfam" id="PF17765"/>
    </source>
</evidence>
<dbReference type="PANTHER" id="PTHR35010:SF3">
    <property type="entry name" value="BLL4873 PROTEIN"/>
    <property type="match status" value="1"/>
</dbReference>
<dbReference type="InterPro" id="IPR010982">
    <property type="entry name" value="Lambda_DNA-bd_dom_sf"/>
</dbReference>
<dbReference type="Proteomes" id="UP000199309">
    <property type="component" value="Unassembled WGS sequence"/>
</dbReference>
<dbReference type="STRING" id="349095.SAMN05660299_00754"/>
<dbReference type="SUPFAM" id="SSF47413">
    <property type="entry name" value="lambda repressor-like DNA-binding domains"/>
    <property type="match status" value="1"/>
</dbReference>
<reference evidence="2 3" key="1">
    <citation type="submission" date="2016-10" db="EMBL/GenBank/DDBJ databases">
        <authorList>
            <person name="de Groot N.N."/>
        </authorList>
    </citation>
    <scope>NUCLEOTIDE SEQUENCE [LARGE SCALE GENOMIC DNA]</scope>
    <source>
        <strain evidence="2 3">DSM 16981</strain>
    </source>
</reference>
<feature type="domain" description="MmyB-like transcription regulator ligand binding" evidence="1">
    <location>
        <begin position="108"/>
        <end position="272"/>
    </location>
</feature>
<gene>
    <name evidence="2" type="ORF">SAMN05660299_00754</name>
</gene>
<accession>A0A1G9SKR0</accession>
<dbReference type="AlphaFoldDB" id="A0A1G9SKR0"/>
<dbReference type="CDD" id="cd00093">
    <property type="entry name" value="HTH_XRE"/>
    <property type="match status" value="1"/>
</dbReference>
<dbReference type="Gene3D" id="1.10.260.40">
    <property type="entry name" value="lambda repressor-like DNA-binding domains"/>
    <property type="match status" value="1"/>
</dbReference>